<dbReference type="AlphaFoldDB" id="A0A7G9YB64"/>
<gene>
    <name evidence="2" type="ORF">EAHOLGKO_00002</name>
    <name evidence="1" type="ORF">EANENNMH_00004</name>
</gene>
<dbReference type="EMBL" id="MT631085">
    <property type="protein sequence ID" value="QNO45248.1"/>
    <property type="molecule type" value="Genomic_DNA"/>
</dbReference>
<evidence type="ECO:0000313" key="2">
    <source>
        <dbReference type="EMBL" id="QNO46891.1"/>
    </source>
</evidence>
<evidence type="ECO:0000313" key="1">
    <source>
        <dbReference type="EMBL" id="QNO45248.1"/>
    </source>
</evidence>
<organism evidence="1">
    <name type="scientific">Candidatus Methanogaster sp. ANME-2c ERB4</name>
    <dbReference type="NCBI Taxonomy" id="2759911"/>
    <lineage>
        <taxon>Archaea</taxon>
        <taxon>Methanobacteriati</taxon>
        <taxon>Methanobacteriota</taxon>
        <taxon>Stenosarchaea group</taxon>
        <taxon>Methanomicrobia</taxon>
        <taxon>Methanosarcinales</taxon>
        <taxon>ANME-2 cluster</taxon>
        <taxon>Candidatus Methanogasteraceae</taxon>
        <taxon>Candidatus Methanogaster</taxon>
    </lineage>
</organism>
<name>A0A7G9YB64_9EURY</name>
<protein>
    <recommendedName>
        <fullName evidence="3">Phenylacetate--CoA ligase</fullName>
    </recommendedName>
</protein>
<dbReference type="InterPro" id="IPR042099">
    <property type="entry name" value="ANL_N_sf"/>
</dbReference>
<dbReference type="PANTHER" id="PTHR36932:SF1">
    <property type="entry name" value="CAPSULAR POLYSACCHARIDE BIOSYNTHESIS PROTEIN"/>
    <property type="match status" value="1"/>
</dbReference>
<dbReference type="InterPro" id="IPR053158">
    <property type="entry name" value="CapK_Type1_Caps_Biosynth"/>
</dbReference>
<dbReference type="EMBL" id="MT631231">
    <property type="protein sequence ID" value="QNO46891.1"/>
    <property type="molecule type" value="Genomic_DNA"/>
</dbReference>
<sequence length="118" mass="13657">MHQKIVKYLTFPLHEKIVGRKTFEYLKELEKLQWSSPSELDELQFEKLKALLIHAEKNIPFYAKRFIDAGFNPAKMQSLEDFKVLPLLTKAEIRENLHKMTLPNLTTSRVCAGGISAL</sequence>
<proteinExistence type="predicted"/>
<reference evidence="1" key="1">
    <citation type="submission" date="2020-06" db="EMBL/GenBank/DDBJ databases">
        <title>Unique genomic features of the anaerobic methanotrophic archaea.</title>
        <authorList>
            <person name="Chadwick G.L."/>
            <person name="Skennerton C.T."/>
            <person name="Laso-Perez R."/>
            <person name="Leu A.O."/>
            <person name="Speth D.R."/>
            <person name="Yu H."/>
            <person name="Morgan-Lang C."/>
            <person name="Hatzenpichler R."/>
            <person name="Goudeau D."/>
            <person name="Malmstrom R."/>
            <person name="Brazelton W.J."/>
            <person name="Woyke T."/>
            <person name="Hallam S.J."/>
            <person name="Tyson G.W."/>
            <person name="Wegener G."/>
            <person name="Boetius A."/>
            <person name="Orphan V."/>
        </authorList>
    </citation>
    <scope>NUCLEOTIDE SEQUENCE</scope>
</reference>
<dbReference type="PANTHER" id="PTHR36932">
    <property type="entry name" value="CAPSULAR POLYSACCHARIDE BIOSYNTHESIS PROTEIN"/>
    <property type="match status" value="1"/>
</dbReference>
<accession>A0A7G9YB64</accession>
<evidence type="ECO:0008006" key="3">
    <source>
        <dbReference type="Google" id="ProtNLM"/>
    </source>
</evidence>
<dbReference type="Gene3D" id="3.40.50.12780">
    <property type="entry name" value="N-terminal domain of ligase-like"/>
    <property type="match status" value="1"/>
</dbReference>